<evidence type="ECO:0000313" key="3">
    <source>
        <dbReference type="Proteomes" id="UP000652761"/>
    </source>
</evidence>
<dbReference type="EMBL" id="NMUH01000398">
    <property type="protein sequence ID" value="MQL78420.1"/>
    <property type="molecule type" value="Genomic_DNA"/>
</dbReference>
<comment type="caution">
    <text evidence="2">The sequence shown here is derived from an EMBL/GenBank/DDBJ whole genome shotgun (WGS) entry which is preliminary data.</text>
</comment>
<name>A0A843U8X5_COLES</name>
<sequence length="226" mass="25208">MATSSLLLAPDGRRLHERGMTSSPRTPKNHRRSKGFRGEEEGRKRRKEREKGGKWAPASNTSTATANRDEHRRKISNFPSGVVMAEEQQSRTPSHEGTSTEEAAEAIELVLFHVNECYVYLVSAAPDMLHTPCWCCLIKGHTAEEERGFLQWPRPQANTRPTQFQTQDPPSPLHSIDGAKSQGSKSRGSGSDRSAQNRSDPAIPSPARPVRAEPDRKWMVASPFAW</sequence>
<evidence type="ECO:0000313" key="2">
    <source>
        <dbReference type="EMBL" id="MQL78420.1"/>
    </source>
</evidence>
<feature type="compositionally biased region" description="Low complexity" evidence="1">
    <location>
        <begin position="178"/>
        <end position="194"/>
    </location>
</feature>
<dbReference type="Proteomes" id="UP000652761">
    <property type="component" value="Unassembled WGS sequence"/>
</dbReference>
<organism evidence="2 3">
    <name type="scientific">Colocasia esculenta</name>
    <name type="common">Wild taro</name>
    <name type="synonym">Arum esculentum</name>
    <dbReference type="NCBI Taxonomy" id="4460"/>
    <lineage>
        <taxon>Eukaryota</taxon>
        <taxon>Viridiplantae</taxon>
        <taxon>Streptophyta</taxon>
        <taxon>Embryophyta</taxon>
        <taxon>Tracheophyta</taxon>
        <taxon>Spermatophyta</taxon>
        <taxon>Magnoliopsida</taxon>
        <taxon>Liliopsida</taxon>
        <taxon>Araceae</taxon>
        <taxon>Aroideae</taxon>
        <taxon>Colocasieae</taxon>
        <taxon>Colocasia</taxon>
    </lineage>
</organism>
<feature type="compositionally biased region" description="Basic and acidic residues" evidence="1">
    <location>
        <begin position="36"/>
        <end position="53"/>
    </location>
</feature>
<feature type="compositionally biased region" description="Polar residues" evidence="1">
    <location>
        <begin position="156"/>
        <end position="168"/>
    </location>
</feature>
<gene>
    <name evidence="2" type="ORF">Taro_010826</name>
</gene>
<proteinExistence type="predicted"/>
<dbReference type="AlphaFoldDB" id="A0A843U8X5"/>
<feature type="region of interest" description="Disordered" evidence="1">
    <location>
        <begin position="1"/>
        <end position="101"/>
    </location>
</feature>
<evidence type="ECO:0000256" key="1">
    <source>
        <dbReference type="SAM" id="MobiDB-lite"/>
    </source>
</evidence>
<feature type="region of interest" description="Disordered" evidence="1">
    <location>
        <begin position="153"/>
        <end position="226"/>
    </location>
</feature>
<feature type="compositionally biased region" description="Polar residues" evidence="1">
    <location>
        <begin position="90"/>
        <end position="101"/>
    </location>
</feature>
<accession>A0A843U8X5</accession>
<keyword evidence="3" id="KW-1185">Reference proteome</keyword>
<reference evidence="2" key="1">
    <citation type="submission" date="2017-07" db="EMBL/GenBank/DDBJ databases">
        <title>Taro Niue Genome Assembly and Annotation.</title>
        <authorList>
            <person name="Atibalentja N."/>
            <person name="Keating K."/>
            <person name="Fields C.J."/>
        </authorList>
    </citation>
    <scope>NUCLEOTIDE SEQUENCE</scope>
    <source>
        <strain evidence="2">Niue_2</strain>
        <tissue evidence="2">Leaf</tissue>
    </source>
</reference>
<protein>
    <submittedName>
        <fullName evidence="2">Uncharacterized protein</fullName>
    </submittedName>
</protein>